<accession>A0A2I2L690</accession>
<dbReference type="Proteomes" id="UP000236316">
    <property type="component" value="Segment"/>
</dbReference>
<dbReference type="GeneID" id="35381828"/>
<sequence>MELIPKEIQIEIISFLTVKEKHYIKYDGIKNILSHRLISKLFRDYSPLNKLVYSKIYRRQCLQEFINNNIDTIDWKELLISHPNFITQYLPKLNIFQLWKDARDSTDSDYPHYNHFFSPYFGKEIPICGEQSAMTEKERFTLLNSDTLHTYILDTYGDNWTQKIDKEYFIDGIKYRHLYHKNDEERFYQLFLDDVCKMYGDILLVKRYIPNTPVHLLINHPIYQSLFTKERTLNDMDRLQISIMMSYMDDHRIKKEFINSGFIEKHNLWYILFNNSSDRTINKYMYKIKENVYKIFSCKLSLDFIDINYEIIDWTRLFSSSSYMKIIGKEGKRRLKDIVYKHIGYIKDICECERWLEYINLDKLWKDKILWKEITENPWGYWVISGVCHNEKILDDIEQIGLIKYKRKLEDWIFRNLHKVNMRYMMSHSYTPENFITKLLKLHPEFITADIWHYIIDKNNLSMEFLSEHRSKLMEYYSFYLLKDDEDEMEN</sequence>
<name>A0A2I2L690_9VIRU</name>
<reference evidence="1" key="1">
    <citation type="submission" date="2017-08" db="EMBL/GenBank/DDBJ databases">
        <authorList>
            <consortium name="Urmite Genomes"/>
        </authorList>
    </citation>
    <scope>NUCLEOTIDE SEQUENCE [LARGE SCALE GENOMIC DNA]</scope>
    <source>
        <strain evidence="1">IHUMI-LCC2</strain>
    </source>
</reference>
<keyword evidence="2" id="KW-1185">Reference proteome</keyword>
<evidence type="ECO:0000313" key="2">
    <source>
        <dbReference type="Proteomes" id="UP000236316"/>
    </source>
</evidence>
<dbReference type="RefSeq" id="YP_009449364.1">
    <property type="nucleotide sequence ID" value="NC_036594.1"/>
</dbReference>
<protein>
    <recommendedName>
        <fullName evidence="3">F-box domain-containing protein</fullName>
    </recommendedName>
</protein>
<gene>
    <name evidence="1" type="ORF">ORPV_1158</name>
</gene>
<evidence type="ECO:0008006" key="3">
    <source>
        <dbReference type="Google" id="ProtNLM"/>
    </source>
</evidence>
<dbReference type="KEGG" id="vg:35381828"/>
<evidence type="ECO:0000313" key="1">
    <source>
        <dbReference type="EMBL" id="SNW63062.1"/>
    </source>
</evidence>
<proteinExistence type="predicted"/>
<dbReference type="EMBL" id="LT906555">
    <property type="protein sequence ID" value="SNW63062.1"/>
    <property type="molecule type" value="Genomic_DNA"/>
</dbReference>
<organism evidence="1">
    <name type="scientific">Orpheovirus IHUMI-LCC2</name>
    <dbReference type="NCBI Taxonomy" id="2023057"/>
    <lineage>
        <taxon>Viruses</taxon>
        <taxon>Varidnaviria</taxon>
        <taxon>Bamfordvirae</taxon>
        <taxon>Nucleocytoviricota</taxon>
        <taxon>Megaviricetes</taxon>
        <taxon>Pimascovirales</taxon>
        <taxon>Ocovirineae</taxon>
        <taxon>Orpheoviridae</taxon>
        <taxon>Alphaorpheovirus</taxon>
        <taxon>Alphaorpheovirus massiliense</taxon>
    </lineage>
</organism>